<dbReference type="Pfam" id="PF13193">
    <property type="entry name" value="AMP-binding_C"/>
    <property type="match status" value="1"/>
</dbReference>
<sequence length="559" mass="61602">MPFQSVLPDVKVPECNILSYLFPTTNTSSSINDAAGAQPLWVDAKNPKKCLTAKSALQHVRRLAAGFDRLRLPKGSVVMVVSTNHIYVPIAYLGIAGSGRIFTAANPIYTVGELEHQIKTIRAALILAHPEALPTVTEAASRCGISADRIYQFADEEQQPRGGVKDWRSMLVSNDEGARWTWDALQGQASKDTFAVINFSSGTTGLPKGVCITHHNIVANACQVIAGRLANTSQTVGKPNEDRWLAFLPWYHAYAQLFTLVLTCKLRQTVFAMPRFELEPYIAYIQKHRITTLQLVPPVLVMLSKRQGLEKCDLSSVRYVMSAAAPLKRELQNDISKKLGTVIAQSWGMTETTCTGSMILGESDDRTGSVGSLLPSTEAKLVDEHGKEVLAGEAGELLVRGPQMMKCYWENETATKDTLTSDGWLKTGDVAEHRDGKWYIVDRRKELIKVRGFQVAPAELEALLLEHEQVADAAVVGLPVNDEELPKAYVALQPGTSWSKDEATKAIEEYMTAKVARHKRLTGGITIVDTVPRLLSGKIERKVVKQWANKDARISKTKL</sequence>
<dbReference type="HOGENOM" id="CLU_000022_59_2_1"/>
<evidence type="ECO:0000313" key="4">
    <source>
        <dbReference type="Proteomes" id="UP000016933"/>
    </source>
</evidence>
<dbReference type="PANTHER" id="PTHR24096">
    <property type="entry name" value="LONG-CHAIN-FATTY-ACID--COA LIGASE"/>
    <property type="match status" value="1"/>
</dbReference>
<dbReference type="Gene3D" id="3.30.300.30">
    <property type="match status" value="1"/>
</dbReference>
<dbReference type="InterPro" id="IPR042099">
    <property type="entry name" value="ANL_N_sf"/>
</dbReference>
<dbReference type="EMBL" id="KB446535">
    <property type="protein sequence ID" value="EME49346.1"/>
    <property type="molecule type" value="Genomic_DNA"/>
</dbReference>
<reference evidence="4" key="1">
    <citation type="journal article" date="2012" name="PLoS Genet.">
        <title>The genomes of the fungal plant pathogens Cladosporium fulvum and Dothistroma septosporum reveal adaptation to different hosts and lifestyles but also signatures of common ancestry.</title>
        <authorList>
            <person name="de Wit P.J.G.M."/>
            <person name="van der Burgt A."/>
            <person name="Oekmen B."/>
            <person name="Stergiopoulos I."/>
            <person name="Abd-Elsalam K.A."/>
            <person name="Aerts A.L."/>
            <person name="Bahkali A.H."/>
            <person name="Beenen H.G."/>
            <person name="Chettri P."/>
            <person name="Cox M.P."/>
            <person name="Datema E."/>
            <person name="de Vries R.P."/>
            <person name="Dhillon B."/>
            <person name="Ganley A.R."/>
            <person name="Griffiths S.A."/>
            <person name="Guo Y."/>
            <person name="Hamelin R.C."/>
            <person name="Henrissat B."/>
            <person name="Kabir M.S."/>
            <person name="Jashni M.K."/>
            <person name="Kema G."/>
            <person name="Klaubauf S."/>
            <person name="Lapidus A."/>
            <person name="Levasseur A."/>
            <person name="Lindquist E."/>
            <person name="Mehrabi R."/>
            <person name="Ohm R.A."/>
            <person name="Owen T.J."/>
            <person name="Salamov A."/>
            <person name="Schwelm A."/>
            <person name="Schijlen E."/>
            <person name="Sun H."/>
            <person name="van den Burg H.A."/>
            <person name="van Ham R.C.H.J."/>
            <person name="Zhang S."/>
            <person name="Goodwin S.B."/>
            <person name="Grigoriev I.V."/>
            <person name="Collemare J."/>
            <person name="Bradshaw R.E."/>
        </authorList>
    </citation>
    <scope>NUCLEOTIDE SEQUENCE [LARGE SCALE GENOMIC DNA]</scope>
    <source>
        <strain evidence="4">NZE10 / CBS 128990</strain>
    </source>
</reference>
<name>N1Q0P4_DOTSN</name>
<dbReference type="OMA" id="ILVEYYG"/>
<dbReference type="SUPFAM" id="SSF56801">
    <property type="entry name" value="Acetyl-CoA synthetase-like"/>
    <property type="match status" value="1"/>
</dbReference>
<protein>
    <submittedName>
        <fullName evidence="3">Uncharacterized protein</fullName>
    </submittedName>
</protein>
<dbReference type="STRING" id="675120.N1Q0P4"/>
<gene>
    <name evidence="3" type="ORF">DOTSEDRAFT_68206</name>
</gene>
<evidence type="ECO:0000259" key="1">
    <source>
        <dbReference type="Pfam" id="PF00501"/>
    </source>
</evidence>
<dbReference type="InterPro" id="IPR020845">
    <property type="entry name" value="AMP-binding_CS"/>
</dbReference>
<evidence type="ECO:0000313" key="3">
    <source>
        <dbReference type="EMBL" id="EME49346.1"/>
    </source>
</evidence>
<feature type="domain" description="AMP-dependent synthetase/ligase" evidence="1">
    <location>
        <begin position="49"/>
        <end position="409"/>
    </location>
</feature>
<accession>N1Q0P4</accession>
<dbReference type="OrthoDB" id="6509636at2759"/>
<organism evidence="3 4">
    <name type="scientific">Dothistroma septosporum (strain NZE10 / CBS 128990)</name>
    <name type="common">Red band needle blight fungus</name>
    <name type="synonym">Mycosphaerella pini</name>
    <dbReference type="NCBI Taxonomy" id="675120"/>
    <lineage>
        <taxon>Eukaryota</taxon>
        <taxon>Fungi</taxon>
        <taxon>Dikarya</taxon>
        <taxon>Ascomycota</taxon>
        <taxon>Pezizomycotina</taxon>
        <taxon>Dothideomycetes</taxon>
        <taxon>Dothideomycetidae</taxon>
        <taxon>Mycosphaerellales</taxon>
        <taxon>Mycosphaerellaceae</taxon>
        <taxon>Dothistroma</taxon>
    </lineage>
</organism>
<dbReference type="AlphaFoldDB" id="N1Q0P4"/>
<dbReference type="InterPro" id="IPR045851">
    <property type="entry name" value="AMP-bd_C_sf"/>
</dbReference>
<dbReference type="Proteomes" id="UP000016933">
    <property type="component" value="Unassembled WGS sequence"/>
</dbReference>
<evidence type="ECO:0000259" key="2">
    <source>
        <dbReference type="Pfam" id="PF13193"/>
    </source>
</evidence>
<dbReference type="PANTHER" id="PTHR24096:SF194">
    <property type="entry name" value="AMP-DEPENDENT SYNTHETASE_LIGASE DOMAIN-CONTAINING PROTEIN"/>
    <property type="match status" value="1"/>
</dbReference>
<dbReference type="PROSITE" id="PS00455">
    <property type="entry name" value="AMP_BINDING"/>
    <property type="match status" value="1"/>
</dbReference>
<feature type="domain" description="AMP-binding enzyme C-terminal" evidence="2">
    <location>
        <begin position="459"/>
        <end position="538"/>
    </location>
</feature>
<dbReference type="InterPro" id="IPR000873">
    <property type="entry name" value="AMP-dep_synth/lig_dom"/>
</dbReference>
<dbReference type="Pfam" id="PF00501">
    <property type="entry name" value="AMP-binding"/>
    <property type="match status" value="1"/>
</dbReference>
<dbReference type="GO" id="GO:0016405">
    <property type="term" value="F:CoA-ligase activity"/>
    <property type="evidence" value="ECO:0007669"/>
    <property type="project" value="TreeGrafter"/>
</dbReference>
<dbReference type="Gene3D" id="3.40.50.12780">
    <property type="entry name" value="N-terminal domain of ligase-like"/>
    <property type="match status" value="1"/>
</dbReference>
<dbReference type="CDD" id="cd05911">
    <property type="entry name" value="Firefly_Luc_like"/>
    <property type="match status" value="1"/>
</dbReference>
<proteinExistence type="predicted"/>
<reference evidence="3 4" key="2">
    <citation type="journal article" date="2012" name="PLoS Pathog.">
        <title>Diverse lifestyles and strategies of plant pathogenesis encoded in the genomes of eighteen Dothideomycetes fungi.</title>
        <authorList>
            <person name="Ohm R.A."/>
            <person name="Feau N."/>
            <person name="Henrissat B."/>
            <person name="Schoch C.L."/>
            <person name="Horwitz B.A."/>
            <person name="Barry K.W."/>
            <person name="Condon B.J."/>
            <person name="Copeland A.C."/>
            <person name="Dhillon B."/>
            <person name="Glaser F."/>
            <person name="Hesse C.N."/>
            <person name="Kosti I."/>
            <person name="LaButti K."/>
            <person name="Lindquist E.A."/>
            <person name="Lucas S."/>
            <person name="Salamov A.A."/>
            <person name="Bradshaw R.E."/>
            <person name="Ciuffetti L."/>
            <person name="Hamelin R.C."/>
            <person name="Kema G.H.J."/>
            <person name="Lawrence C."/>
            <person name="Scott J.A."/>
            <person name="Spatafora J.W."/>
            <person name="Turgeon B.G."/>
            <person name="de Wit P.J.G.M."/>
            <person name="Zhong S."/>
            <person name="Goodwin S.B."/>
            <person name="Grigoriev I.V."/>
        </authorList>
    </citation>
    <scope>NUCLEOTIDE SEQUENCE [LARGE SCALE GENOMIC DNA]</scope>
    <source>
        <strain evidence="4">NZE10 / CBS 128990</strain>
    </source>
</reference>
<dbReference type="eggNOG" id="KOG1176">
    <property type="taxonomic scope" value="Eukaryota"/>
</dbReference>
<keyword evidence="4" id="KW-1185">Reference proteome</keyword>
<dbReference type="InterPro" id="IPR025110">
    <property type="entry name" value="AMP-bd_C"/>
</dbReference>